<evidence type="ECO:0000313" key="2">
    <source>
        <dbReference type="EMBL" id="EGG16672.1"/>
    </source>
</evidence>
<keyword evidence="1" id="KW-0472">Membrane</keyword>
<evidence type="ECO:0000256" key="1">
    <source>
        <dbReference type="SAM" id="Phobius"/>
    </source>
</evidence>
<evidence type="ECO:0000313" key="3">
    <source>
        <dbReference type="Proteomes" id="UP000007797"/>
    </source>
</evidence>
<dbReference type="Proteomes" id="UP000007797">
    <property type="component" value="Unassembled WGS sequence"/>
</dbReference>
<keyword evidence="1" id="KW-0812">Transmembrane</keyword>
<sequence length="81" mass="9692">MCTLLLTSTACDSITRREVVRYILYSRAEERRGEEAEWVLGGWSSWLDSWLVYRDFVHSFTTVIYLVIYHYTNIGMTRLYK</sequence>
<dbReference type="EMBL" id="GL883021">
    <property type="protein sequence ID" value="EGG16672.1"/>
    <property type="molecule type" value="Genomic_DNA"/>
</dbReference>
<proteinExistence type="predicted"/>
<organism evidence="2 3">
    <name type="scientific">Cavenderia fasciculata</name>
    <name type="common">Slime mold</name>
    <name type="synonym">Dictyostelium fasciculatum</name>
    <dbReference type="NCBI Taxonomy" id="261658"/>
    <lineage>
        <taxon>Eukaryota</taxon>
        <taxon>Amoebozoa</taxon>
        <taxon>Evosea</taxon>
        <taxon>Eumycetozoa</taxon>
        <taxon>Dictyostelia</taxon>
        <taxon>Acytosteliales</taxon>
        <taxon>Cavenderiaceae</taxon>
        <taxon>Cavenderia</taxon>
    </lineage>
</organism>
<gene>
    <name evidence="2" type="ORF">DFA_07650</name>
</gene>
<dbReference type="RefSeq" id="XP_004355146.1">
    <property type="nucleotide sequence ID" value="XM_004355094.1"/>
</dbReference>
<name>F4Q2J3_CACFS</name>
<reference evidence="3" key="1">
    <citation type="journal article" date="2011" name="Genome Res.">
        <title>Phylogeny-wide analysis of social amoeba genomes highlights ancient origins for complex intercellular communication.</title>
        <authorList>
            <person name="Heidel A.J."/>
            <person name="Lawal H.M."/>
            <person name="Felder M."/>
            <person name="Schilde C."/>
            <person name="Helps N.R."/>
            <person name="Tunggal B."/>
            <person name="Rivero F."/>
            <person name="John U."/>
            <person name="Schleicher M."/>
            <person name="Eichinger L."/>
            <person name="Platzer M."/>
            <person name="Noegel A.A."/>
            <person name="Schaap P."/>
            <person name="Gloeckner G."/>
        </authorList>
    </citation>
    <scope>NUCLEOTIDE SEQUENCE [LARGE SCALE GENOMIC DNA]</scope>
    <source>
        <strain evidence="3">SH3</strain>
    </source>
</reference>
<feature type="transmembrane region" description="Helical" evidence="1">
    <location>
        <begin position="51"/>
        <end position="71"/>
    </location>
</feature>
<accession>F4Q2J3</accession>
<dbReference type="GeneID" id="14869003"/>
<protein>
    <submittedName>
        <fullName evidence="2">Uncharacterized protein</fullName>
    </submittedName>
</protein>
<dbReference type="KEGG" id="dfa:DFA_07650"/>
<keyword evidence="3" id="KW-1185">Reference proteome</keyword>
<keyword evidence="1" id="KW-1133">Transmembrane helix</keyword>
<dbReference type="AlphaFoldDB" id="F4Q2J3"/>